<dbReference type="Pfam" id="PF20230">
    <property type="entry name" value="DUF6588"/>
    <property type="match status" value="1"/>
</dbReference>
<proteinExistence type="predicted"/>
<name>A0A918SIW7_9FLAO</name>
<evidence type="ECO:0000313" key="2">
    <source>
        <dbReference type="Proteomes" id="UP000610456"/>
    </source>
</evidence>
<keyword evidence="2" id="KW-1185">Reference proteome</keyword>
<organism evidence="1 2">
    <name type="scientific">Salinimicrobium marinum</name>
    <dbReference type="NCBI Taxonomy" id="680283"/>
    <lineage>
        <taxon>Bacteria</taxon>
        <taxon>Pseudomonadati</taxon>
        <taxon>Bacteroidota</taxon>
        <taxon>Flavobacteriia</taxon>
        <taxon>Flavobacteriales</taxon>
        <taxon>Flavobacteriaceae</taxon>
        <taxon>Salinimicrobium</taxon>
    </lineage>
</organism>
<accession>A0A918SIW7</accession>
<dbReference type="Proteomes" id="UP000610456">
    <property type="component" value="Unassembled WGS sequence"/>
</dbReference>
<comment type="caution">
    <text evidence="1">The sequence shown here is derived from an EMBL/GenBank/DDBJ whole genome shotgun (WGS) entry which is preliminary data.</text>
</comment>
<evidence type="ECO:0000313" key="1">
    <source>
        <dbReference type="EMBL" id="GHA41377.1"/>
    </source>
</evidence>
<dbReference type="AlphaFoldDB" id="A0A918SIW7"/>
<sequence>MFCASFSVKAQNDVGLFINDMLKVADDFASPAAEAATFQSGAGWFTTAKSLDLWQVEISVHGNALFVPEDKRTVAISNDNYQTFHIQGATAADIPTGFGGTTDVIFEGQIQFLGQTEDFTFDAIDGIDKKMVAHPFIQASVGLPYHTDLSVRFLPETTIDDISVSTYAVGLKHNFNQYFNFSRPTDFQFAALIAYSKFDVLYEYDPIELERIVKLHDIEVDADLWLFQLLSSKSFDNSGWEFLAAVGVTNSNFNYTMGGSGVALAPLNNALGTLDNNEKEFKGDLGINYNFSDFTISSALSVGKFYNLNLGLHFRL</sequence>
<reference evidence="1" key="2">
    <citation type="submission" date="2020-09" db="EMBL/GenBank/DDBJ databases">
        <authorList>
            <person name="Sun Q."/>
            <person name="Kim S."/>
        </authorList>
    </citation>
    <scope>NUCLEOTIDE SEQUENCE</scope>
    <source>
        <strain evidence="1">KCTC 12719</strain>
    </source>
</reference>
<protein>
    <submittedName>
        <fullName evidence="1">Uncharacterized protein</fullName>
    </submittedName>
</protein>
<gene>
    <name evidence="1" type="ORF">GCM10007103_23510</name>
</gene>
<reference evidence="1" key="1">
    <citation type="journal article" date="2014" name="Int. J. Syst. Evol. Microbiol.">
        <title>Complete genome sequence of Corynebacterium casei LMG S-19264T (=DSM 44701T), isolated from a smear-ripened cheese.</title>
        <authorList>
            <consortium name="US DOE Joint Genome Institute (JGI-PGF)"/>
            <person name="Walter F."/>
            <person name="Albersmeier A."/>
            <person name="Kalinowski J."/>
            <person name="Ruckert C."/>
        </authorList>
    </citation>
    <scope>NUCLEOTIDE SEQUENCE</scope>
    <source>
        <strain evidence="1">KCTC 12719</strain>
    </source>
</reference>
<dbReference type="EMBL" id="BMXB01000009">
    <property type="protein sequence ID" value="GHA41377.1"/>
    <property type="molecule type" value="Genomic_DNA"/>
</dbReference>
<dbReference type="InterPro" id="IPR046495">
    <property type="entry name" value="DUF6588"/>
</dbReference>